<dbReference type="InterPro" id="IPR050966">
    <property type="entry name" value="Glutamyl_endopeptidase"/>
</dbReference>
<evidence type="ECO:0000313" key="5">
    <source>
        <dbReference type="EMBL" id="MBA8928373.1"/>
    </source>
</evidence>
<keyword evidence="1 3" id="KW-0732">Signal</keyword>
<accession>A0ABR6BNA6</accession>
<dbReference type="SUPFAM" id="SSF50494">
    <property type="entry name" value="Trypsin-like serine proteases"/>
    <property type="match status" value="1"/>
</dbReference>
<proteinExistence type="predicted"/>
<protein>
    <submittedName>
        <fullName evidence="5">V8-like Glu-specific endopeptidase</fullName>
    </submittedName>
</protein>
<organism evidence="5 6">
    <name type="scientific">Kutzneria viridogrisea</name>
    <dbReference type="NCBI Taxonomy" id="47990"/>
    <lineage>
        <taxon>Bacteria</taxon>
        <taxon>Bacillati</taxon>
        <taxon>Actinomycetota</taxon>
        <taxon>Actinomycetes</taxon>
        <taxon>Pseudonocardiales</taxon>
        <taxon>Pseudonocardiaceae</taxon>
        <taxon>Kutzneria</taxon>
    </lineage>
</organism>
<dbReference type="EMBL" id="JACJID010000004">
    <property type="protein sequence ID" value="MBA8928373.1"/>
    <property type="molecule type" value="Genomic_DNA"/>
</dbReference>
<reference evidence="5 6" key="1">
    <citation type="submission" date="2020-08" db="EMBL/GenBank/DDBJ databases">
        <title>Genomic Encyclopedia of Archaeal and Bacterial Type Strains, Phase II (KMG-II): from individual species to whole genera.</title>
        <authorList>
            <person name="Goeker M."/>
        </authorList>
    </citation>
    <scope>NUCLEOTIDE SEQUENCE [LARGE SCALE GENOMIC DNA]</scope>
    <source>
        <strain evidence="5 6">DSM 43850</strain>
    </source>
</reference>
<feature type="compositionally biased region" description="Pro residues" evidence="2">
    <location>
        <begin position="62"/>
        <end position="79"/>
    </location>
</feature>
<dbReference type="Proteomes" id="UP000517916">
    <property type="component" value="Unassembled WGS sequence"/>
</dbReference>
<gene>
    <name evidence="5" type="ORF">BC739_005590</name>
</gene>
<evidence type="ECO:0000259" key="4">
    <source>
        <dbReference type="Pfam" id="PF00089"/>
    </source>
</evidence>
<feature type="domain" description="Peptidase S1" evidence="4">
    <location>
        <begin position="111"/>
        <end position="304"/>
    </location>
</feature>
<dbReference type="Pfam" id="PF00089">
    <property type="entry name" value="Trypsin"/>
    <property type="match status" value="1"/>
</dbReference>
<dbReference type="PROSITE" id="PS00134">
    <property type="entry name" value="TRYPSIN_HIS"/>
    <property type="match status" value="1"/>
</dbReference>
<evidence type="ECO:0000256" key="2">
    <source>
        <dbReference type="SAM" id="MobiDB-lite"/>
    </source>
</evidence>
<sequence length="319" mass="33100">MRITRVTGLALALALLGGAPAVASTGPSVHGGATTAEQQQAVDAYWTPDRMRLAGALVPEITPIPPDDTTPDVDTPPAPNTATTGEVWRFKGAVDGTVGRLFFTFSDGYDGSCTATVVGRDTVVTAAHCLRATGADEWRHNVYFVPGYRNGSKPHGGFSARTMITSTDWDTGSSSQDVAAAGHDAAFAVLNRAGGRPVAEVVGSQRIGFTPPASGRFEHAFGYPHVQSGTKWLGARMVHCAGPVQQAPKTPALWGMRCDMAHGASGGPHFAEFDPATGRGRVVGVTTTGTELGGGAGEYSYATPLGPEAALLYAYALTR</sequence>
<comment type="caution">
    <text evidence="5">The sequence shown here is derived from an EMBL/GenBank/DDBJ whole genome shotgun (WGS) entry which is preliminary data.</text>
</comment>
<dbReference type="Gene3D" id="2.40.10.10">
    <property type="entry name" value="Trypsin-like serine proteases"/>
    <property type="match status" value="2"/>
</dbReference>
<dbReference type="PANTHER" id="PTHR15462:SF8">
    <property type="entry name" value="SERINE PROTEASE"/>
    <property type="match status" value="1"/>
</dbReference>
<feature type="chain" id="PRO_5045596747" evidence="3">
    <location>
        <begin position="24"/>
        <end position="319"/>
    </location>
</feature>
<name>A0ABR6BNA6_9PSEU</name>
<keyword evidence="6" id="KW-1185">Reference proteome</keyword>
<dbReference type="InterPro" id="IPR009003">
    <property type="entry name" value="Peptidase_S1_PA"/>
</dbReference>
<feature type="signal peptide" evidence="3">
    <location>
        <begin position="1"/>
        <end position="23"/>
    </location>
</feature>
<dbReference type="RefSeq" id="WP_318296645.1">
    <property type="nucleotide sequence ID" value="NZ_BAAABQ010000073.1"/>
</dbReference>
<evidence type="ECO:0000256" key="3">
    <source>
        <dbReference type="SAM" id="SignalP"/>
    </source>
</evidence>
<feature type="region of interest" description="Disordered" evidence="2">
    <location>
        <begin position="62"/>
        <end position="84"/>
    </location>
</feature>
<dbReference type="InterPro" id="IPR043504">
    <property type="entry name" value="Peptidase_S1_PA_chymotrypsin"/>
</dbReference>
<evidence type="ECO:0000256" key="1">
    <source>
        <dbReference type="ARBA" id="ARBA00022729"/>
    </source>
</evidence>
<dbReference type="PANTHER" id="PTHR15462">
    <property type="entry name" value="SERINE PROTEASE"/>
    <property type="match status" value="1"/>
</dbReference>
<dbReference type="InterPro" id="IPR018114">
    <property type="entry name" value="TRYPSIN_HIS"/>
</dbReference>
<evidence type="ECO:0000313" key="6">
    <source>
        <dbReference type="Proteomes" id="UP000517916"/>
    </source>
</evidence>
<dbReference type="InterPro" id="IPR001254">
    <property type="entry name" value="Trypsin_dom"/>
</dbReference>